<feature type="transmembrane region" description="Helical" evidence="13">
    <location>
        <begin position="140"/>
        <end position="161"/>
    </location>
</feature>
<keyword evidence="5 13" id="KW-1133">Transmembrane helix</keyword>
<evidence type="ECO:0000256" key="6">
    <source>
        <dbReference type="ARBA" id="ARBA00023002"/>
    </source>
</evidence>
<dbReference type="EMBL" id="BAAAPE010000010">
    <property type="protein sequence ID" value="GAA2081817.1"/>
    <property type="molecule type" value="Genomic_DNA"/>
</dbReference>
<feature type="transmembrane region" description="Helical" evidence="13">
    <location>
        <begin position="223"/>
        <end position="247"/>
    </location>
</feature>
<evidence type="ECO:0000256" key="10">
    <source>
        <dbReference type="ARBA" id="ARBA00023157"/>
    </source>
</evidence>
<feature type="transmembrane region" description="Helical" evidence="13">
    <location>
        <begin position="114"/>
        <end position="134"/>
    </location>
</feature>
<evidence type="ECO:0000256" key="13">
    <source>
        <dbReference type="SAM" id="Phobius"/>
    </source>
</evidence>
<dbReference type="RefSeq" id="WP_344530226.1">
    <property type="nucleotide sequence ID" value="NZ_BAAAPE010000010.1"/>
</dbReference>
<name>A0ABN2W4N5_9ACTN</name>
<dbReference type="InterPro" id="IPR003780">
    <property type="entry name" value="COX15/CtaA_fam"/>
</dbReference>
<feature type="transmembrane region" description="Helical" evidence="13">
    <location>
        <begin position="85"/>
        <end position="102"/>
    </location>
</feature>
<feature type="transmembrane region" description="Helical" evidence="13">
    <location>
        <begin position="259"/>
        <end position="276"/>
    </location>
</feature>
<accession>A0ABN2W4N5</accession>
<comment type="caution">
    <text evidence="14">The sequence shown here is derived from an EMBL/GenBank/DDBJ whole genome shotgun (WGS) entry which is preliminary data.</text>
</comment>
<keyword evidence="10" id="KW-1015">Disulfide bond</keyword>
<gene>
    <name evidence="14" type="ORF">GCM10009801_41110</name>
</gene>
<evidence type="ECO:0000256" key="11">
    <source>
        <dbReference type="ARBA" id="ARBA00023444"/>
    </source>
</evidence>
<feature type="transmembrane region" description="Helical" evidence="13">
    <location>
        <begin position="181"/>
        <end position="203"/>
    </location>
</feature>
<dbReference type="Pfam" id="PF02628">
    <property type="entry name" value="COX15-CtaA"/>
    <property type="match status" value="1"/>
</dbReference>
<evidence type="ECO:0000256" key="5">
    <source>
        <dbReference type="ARBA" id="ARBA00022989"/>
    </source>
</evidence>
<evidence type="ECO:0000256" key="8">
    <source>
        <dbReference type="ARBA" id="ARBA00023133"/>
    </source>
</evidence>
<feature type="transmembrane region" description="Helical" evidence="13">
    <location>
        <begin position="282"/>
        <end position="303"/>
    </location>
</feature>
<protein>
    <submittedName>
        <fullName evidence="14">COX15/CtaA family protein</fullName>
    </submittedName>
</protein>
<keyword evidence="4" id="KW-0479">Metal-binding</keyword>
<evidence type="ECO:0000256" key="4">
    <source>
        <dbReference type="ARBA" id="ARBA00022723"/>
    </source>
</evidence>
<evidence type="ECO:0000256" key="7">
    <source>
        <dbReference type="ARBA" id="ARBA00023004"/>
    </source>
</evidence>
<dbReference type="PANTHER" id="PTHR35457">
    <property type="entry name" value="HEME A SYNTHASE"/>
    <property type="match status" value="1"/>
</dbReference>
<keyword evidence="2" id="KW-1003">Cell membrane</keyword>
<keyword evidence="7" id="KW-0408">Iron</keyword>
<feature type="compositionally biased region" description="Low complexity" evidence="12">
    <location>
        <begin position="313"/>
        <end position="340"/>
    </location>
</feature>
<keyword evidence="15" id="KW-1185">Reference proteome</keyword>
<evidence type="ECO:0000256" key="3">
    <source>
        <dbReference type="ARBA" id="ARBA00022692"/>
    </source>
</evidence>
<evidence type="ECO:0000256" key="9">
    <source>
        <dbReference type="ARBA" id="ARBA00023136"/>
    </source>
</evidence>
<keyword evidence="8" id="KW-0350">Heme biosynthesis</keyword>
<sequence length="382" mass="40391">MPNLLEVVRNPIAYIAARWTPTQRTVQRAALTALVLSVIIVVSGGAVRLTGSGLGCDTWPKCSEDSLTATSEMGFHGAVEFGNRMMTWVLSAAVGWAIITVRSAKPARRELSRLAWSQFWLVMANGVIGGITVLMKLNPYTVAGHFLLATGLLTVTTLTWLRAREGDSPPRPLVGKAIKQLVYVLTAVTALLIIVGTAVTGSGKHAGDSSDVPRMPFDWKTVAQIHADLAWVVVALTLALWFVLRAVDAPVGPKHRIRDLFLILMAQGAIGYVQYFTDVPEVLVAAHLLGSTAVWIGVLRVLLSLRERGLPQSGESASGDTGTTGDTEADTGTKAGGDTETAGETEASAETEAAVPAPARDGERESAPQQAAAPSPSPTPSR</sequence>
<evidence type="ECO:0000256" key="2">
    <source>
        <dbReference type="ARBA" id="ARBA00022475"/>
    </source>
</evidence>
<proteinExistence type="predicted"/>
<evidence type="ECO:0000313" key="14">
    <source>
        <dbReference type="EMBL" id="GAA2081817.1"/>
    </source>
</evidence>
<dbReference type="PANTHER" id="PTHR35457:SF1">
    <property type="entry name" value="HEME A SYNTHASE"/>
    <property type="match status" value="1"/>
</dbReference>
<feature type="transmembrane region" description="Helical" evidence="13">
    <location>
        <begin position="29"/>
        <end position="49"/>
    </location>
</feature>
<reference evidence="14 15" key="1">
    <citation type="journal article" date="2019" name="Int. J. Syst. Evol. Microbiol.">
        <title>The Global Catalogue of Microorganisms (GCM) 10K type strain sequencing project: providing services to taxonomists for standard genome sequencing and annotation.</title>
        <authorList>
            <consortium name="The Broad Institute Genomics Platform"/>
            <consortium name="The Broad Institute Genome Sequencing Center for Infectious Disease"/>
            <person name="Wu L."/>
            <person name="Ma J."/>
        </authorList>
    </citation>
    <scope>NUCLEOTIDE SEQUENCE [LARGE SCALE GENOMIC DNA]</scope>
    <source>
        <strain evidence="14 15">JCM 15478</strain>
    </source>
</reference>
<comment type="pathway">
    <text evidence="11">Porphyrin-containing compound metabolism.</text>
</comment>
<keyword evidence="9 13" id="KW-0472">Membrane</keyword>
<dbReference type="InterPro" id="IPR050450">
    <property type="entry name" value="COX15/CtaA_HemeA_synthase"/>
</dbReference>
<feature type="region of interest" description="Disordered" evidence="12">
    <location>
        <begin position="310"/>
        <end position="382"/>
    </location>
</feature>
<comment type="subcellular location">
    <subcellularLocation>
        <location evidence="1">Membrane</location>
        <topology evidence="1">Multi-pass membrane protein</topology>
    </subcellularLocation>
</comment>
<evidence type="ECO:0000313" key="15">
    <source>
        <dbReference type="Proteomes" id="UP001500016"/>
    </source>
</evidence>
<evidence type="ECO:0000256" key="12">
    <source>
        <dbReference type="SAM" id="MobiDB-lite"/>
    </source>
</evidence>
<keyword evidence="3 13" id="KW-0812">Transmembrane</keyword>
<dbReference type="Proteomes" id="UP001500016">
    <property type="component" value="Unassembled WGS sequence"/>
</dbReference>
<evidence type="ECO:0000256" key="1">
    <source>
        <dbReference type="ARBA" id="ARBA00004141"/>
    </source>
</evidence>
<keyword evidence="6" id="KW-0560">Oxidoreductase</keyword>
<organism evidence="14 15">
    <name type="scientific">Streptomyces albiaxialis</name>
    <dbReference type="NCBI Taxonomy" id="329523"/>
    <lineage>
        <taxon>Bacteria</taxon>
        <taxon>Bacillati</taxon>
        <taxon>Actinomycetota</taxon>
        <taxon>Actinomycetes</taxon>
        <taxon>Kitasatosporales</taxon>
        <taxon>Streptomycetaceae</taxon>
        <taxon>Streptomyces</taxon>
    </lineage>
</organism>